<protein>
    <submittedName>
        <fullName evidence="2">Uncharacterized protein</fullName>
    </submittedName>
</protein>
<dbReference type="AlphaFoldDB" id="A0A0G0VHK1"/>
<evidence type="ECO:0000313" key="2">
    <source>
        <dbReference type="EMBL" id="KKR71510.1"/>
    </source>
</evidence>
<dbReference type="Proteomes" id="UP000034664">
    <property type="component" value="Unassembled WGS sequence"/>
</dbReference>
<proteinExistence type="predicted"/>
<sequence>MSETLSPEPSAAVTTAAPTETFSQGTDLFVPTPFESSIISPPEALSPAIDFSGGSFIGNDKASAFTGTTTPVPEIGPLPAPYETIVFQEGPEMPAPNPLTSTISPLLPKVGSFTEPLDKSYELPFFNTASKRTEKHVPDEVYEEIPPGELPSPQEAVAAALSLLGFFNNEDPHQSEINSSIDDSFDMPKLLEGIEELLDETYNQQQQQAILDQTIEQTVQTPALQDLPAEFINPIAQTEHDTVAEILEEASVSETVVIEQEPALSPEIEHAVKYVAANATHAKQTLLALKEINYPEPETVLEQILTSQLENVELEVQTDPQISGKEYVALEEQVSFVLRNKNSKDMDIVVIEWVRDDEALHERENAFSNATNRAYKHNKEVNGSVVLKYYGPTKYQKSEPLQDSSREDNSLTETVREVRNMRPALKKEEMLNKISKTTAEKPPVRLAVKGKSVTDKDVERVFKEPAFDLKVLIKQIIG</sequence>
<accession>A0A0G0VHK1</accession>
<reference evidence="2 3" key="1">
    <citation type="journal article" date="2015" name="Nature">
        <title>rRNA introns, odd ribosomes, and small enigmatic genomes across a large radiation of phyla.</title>
        <authorList>
            <person name="Brown C.T."/>
            <person name="Hug L.A."/>
            <person name="Thomas B.C."/>
            <person name="Sharon I."/>
            <person name="Castelle C.J."/>
            <person name="Singh A."/>
            <person name="Wilkins M.J."/>
            <person name="Williams K.H."/>
            <person name="Banfield J.F."/>
        </authorList>
    </citation>
    <scope>NUCLEOTIDE SEQUENCE [LARGE SCALE GENOMIC DNA]</scope>
</reference>
<comment type="caution">
    <text evidence="2">The sequence shown here is derived from an EMBL/GenBank/DDBJ whole genome shotgun (WGS) entry which is preliminary data.</text>
</comment>
<evidence type="ECO:0000313" key="3">
    <source>
        <dbReference type="Proteomes" id="UP000034664"/>
    </source>
</evidence>
<feature type="region of interest" description="Disordered" evidence="1">
    <location>
        <begin position="1"/>
        <end position="25"/>
    </location>
</feature>
<name>A0A0G0VHK1_9BACT</name>
<evidence type="ECO:0000256" key="1">
    <source>
        <dbReference type="SAM" id="MobiDB-lite"/>
    </source>
</evidence>
<gene>
    <name evidence="2" type="ORF">UU14_C0026G0020</name>
</gene>
<dbReference type="EMBL" id="LBZM01000026">
    <property type="protein sequence ID" value="KKR71510.1"/>
    <property type="molecule type" value="Genomic_DNA"/>
</dbReference>
<organism evidence="2 3">
    <name type="scientific">Candidatus Roizmanbacteria bacterium GW2011_GWB1_40_7</name>
    <dbReference type="NCBI Taxonomy" id="1618482"/>
    <lineage>
        <taxon>Bacteria</taxon>
        <taxon>Candidatus Roizmaniibacteriota</taxon>
    </lineage>
</organism>